<dbReference type="EMBL" id="ATHI01000005">
    <property type="protein sequence ID" value="EPR35019.1"/>
    <property type="molecule type" value="Genomic_DNA"/>
</dbReference>
<reference evidence="1 2" key="1">
    <citation type="journal article" date="2013" name="Genome Announc.">
        <title>Draft genome sequences for three mercury-methylating, sulfate-reducing bacteria.</title>
        <authorList>
            <person name="Brown S.D."/>
            <person name="Hurt R.A.Jr."/>
            <person name="Gilmour C.C."/>
            <person name="Elias D.A."/>
        </authorList>
    </citation>
    <scope>NUCLEOTIDE SEQUENCE [LARGE SCALE GENOMIC DNA]</scope>
    <source>
        <strain evidence="1 2">DSM 16529</strain>
    </source>
</reference>
<dbReference type="PANTHER" id="PTHR21342:SF0">
    <property type="entry name" value="BIFUNCTIONAL NMN ADENYLYLTRANSFERASE_NUDIX HYDROLASE"/>
    <property type="match status" value="1"/>
</dbReference>
<dbReference type="OrthoDB" id="3249147at2"/>
<name>S7UM51_9BACT</name>
<dbReference type="eggNOG" id="COG1056">
    <property type="taxonomic scope" value="Bacteria"/>
</dbReference>
<accession>S7UM51</accession>
<keyword evidence="2" id="KW-1185">Reference proteome</keyword>
<keyword evidence="1" id="KW-0808">Transferase</keyword>
<dbReference type="RefSeq" id="WP_020886268.1">
    <property type="nucleotide sequence ID" value="NZ_ATHI01000005.1"/>
</dbReference>
<dbReference type="PANTHER" id="PTHR21342">
    <property type="entry name" value="PHOSPHOPANTETHEINE ADENYLYLTRANSFERASE"/>
    <property type="match status" value="1"/>
</dbReference>
<dbReference type="AlphaFoldDB" id="S7UM51"/>
<organism evidence="1 2">
    <name type="scientific">Alkalidesulfovibrio alkalitolerans DSM 16529</name>
    <dbReference type="NCBI Taxonomy" id="1121439"/>
    <lineage>
        <taxon>Bacteria</taxon>
        <taxon>Pseudomonadati</taxon>
        <taxon>Thermodesulfobacteriota</taxon>
        <taxon>Desulfovibrionia</taxon>
        <taxon>Desulfovibrionales</taxon>
        <taxon>Desulfovibrionaceae</taxon>
        <taxon>Alkalidesulfovibrio</taxon>
    </lineage>
</organism>
<dbReference type="Gene3D" id="3.40.50.620">
    <property type="entry name" value="HUPs"/>
    <property type="match status" value="1"/>
</dbReference>
<keyword evidence="1" id="KW-0548">Nucleotidyltransferase</keyword>
<dbReference type="GO" id="GO:0016779">
    <property type="term" value="F:nucleotidyltransferase activity"/>
    <property type="evidence" value="ECO:0007669"/>
    <property type="project" value="UniProtKB-KW"/>
</dbReference>
<comment type="caution">
    <text evidence="1">The sequence shown here is derived from an EMBL/GenBank/DDBJ whole genome shotgun (WGS) entry which is preliminary data.</text>
</comment>
<evidence type="ECO:0000313" key="1">
    <source>
        <dbReference type="EMBL" id="EPR35019.1"/>
    </source>
</evidence>
<dbReference type="SUPFAM" id="SSF52374">
    <property type="entry name" value="Nucleotidylyl transferase"/>
    <property type="match status" value="1"/>
</dbReference>
<gene>
    <name evidence="1" type="ORF">dsat_2382</name>
</gene>
<dbReference type="STRING" id="1121439.dsat_2382"/>
<dbReference type="Proteomes" id="UP000014975">
    <property type="component" value="Unassembled WGS sequence"/>
</dbReference>
<sequence length="191" mass="21675">MSPAAPPAGTGVIHGRFQVPHNDHLRYLLAGKALCRFLYVGVTNPDPLLTREDAADARRSLAEANPLTFWERMLMCRDMLLEAGVPRDEFEVVPFPVNLPELWAHYVPLDSLFFVSIYDAWGRAKERRFRERDLRVHVLWEVRPEDKGISGSDVRSRMAEGRPWRDLVPPAVARLAEAWDLPGRLGAARAP</sequence>
<dbReference type="PATRIC" id="fig|1121439.3.peg.777"/>
<protein>
    <submittedName>
        <fullName evidence="1">Nicotinamide mononucleotide adenylyltransferase, OrfX-like protein</fullName>
    </submittedName>
</protein>
<dbReference type="InterPro" id="IPR014729">
    <property type="entry name" value="Rossmann-like_a/b/a_fold"/>
</dbReference>
<proteinExistence type="predicted"/>
<evidence type="ECO:0000313" key="2">
    <source>
        <dbReference type="Proteomes" id="UP000014975"/>
    </source>
</evidence>